<keyword evidence="2" id="KW-1185">Reference proteome</keyword>
<evidence type="ECO:0000313" key="2">
    <source>
        <dbReference type="Proteomes" id="UP000265845"/>
    </source>
</evidence>
<name>A0A399RHE2_9PROT</name>
<accession>A0A399RHE2</accession>
<proteinExistence type="predicted"/>
<dbReference type="AlphaFoldDB" id="A0A399RHE2"/>
<sequence length="86" mass="9656">MVTGATRHSTPQDEVLIDVRFRRPIGTALDLLLNLEPGLERDERLVLSWMKIEIPLFDSDTPAIERTLKQLIGTLPNNDAFSVLGD</sequence>
<protein>
    <submittedName>
        <fullName evidence="1">Uncharacterized protein</fullName>
    </submittedName>
</protein>
<evidence type="ECO:0000313" key="1">
    <source>
        <dbReference type="EMBL" id="RIJ31060.1"/>
    </source>
</evidence>
<reference evidence="1 2" key="1">
    <citation type="submission" date="2018-08" db="EMBL/GenBank/DDBJ databases">
        <title>Henriciella mobilis sp. nov., isolated from seawater.</title>
        <authorList>
            <person name="Cheng H."/>
            <person name="Wu Y.-H."/>
            <person name="Xu X.-W."/>
            <person name="Guo L.-L."/>
        </authorList>
    </citation>
    <scope>NUCLEOTIDE SEQUENCE [LARGE SCALE GENOMIC DNA]</scope>
    <source>
        <strain evidence="1 2">CCUG67844</strain>
    </source>
</reference>
<dbReference type="Proteomes" id="UP000265845">
    <property type="component" value="Unassembled WGS sequence"/>
</dbReference>
<dbReference type="EMBL" id="QWGA01000003">
    <property type="protein sequence ID" value="RIJ31060.1"/>
    <property type="molecule type" value="Genomic_DNA"/>
</dbReference>
<organism evidence="1 2">
    <name type="scientific">Henriciella algicola</name>
    <dbReference type="NCBI Taxonomy" id="1608422"/>
    <lineage>
        <taxon>Bacteria</taxon>
        <taxon>Pseudomonadati</taxon>
        <taxon>Pseudomonadota</taxon>
        <taxon>Alphaproteobacteria</taxon>
        <taxon>Hyphomonadales</taxon>
        <taxon>Hyphomonadaceae</taxon>
        <taxon>Henriciella</taxon>
    </lineage>
</organism>
<comment type="caution">
    <text evidence="1">The sequence shown here is derived from an EMBL/GenBank/DDBJ whole genome shotgun (WGS) entry which is preliminary data.</text>
</comment>
<gene>
    <name evidence="1" type="ORF">D1222_01980</name>
</gene>